<feature type="chain" id="PRO_5045326740" description="Lipoprotein" evidence="1">
    <location>
        <begin position="21"/>
        <end position="118"/>
    </location>
</feature>
<organism evidence="2 3">
    <name type="scientific">Pseudomonas typographi</name>
    <dbReference type="NCBI Taxonomy" id="2715964"/>
    <lineage>
        <taxon>Bacteria</taxon>
        <taxon>Pseudomonadati</taxon>
        <taxon>Pseudomonadota</taxon>
        <taxon>Gammaproteobacteria</taxon>
        <taxon>Pseudomonadales</taxon>
        <taxon>Pseudomonadaceae</taxon>
        <taxon>Pseudomonas</taxon>
    </lineage>
</organism>
<accession>A0ABR7YXT3</accession>
<keyword evidence="3" id="KW-1185">Reference proteome</keyword>
<reference evidence="2 3" key="1">
    <citation type="journal article" date="2020" name="Insects">
        <title>Bacteria Belonging to Pseudomonas typographi sp. nov. from the Bark Beetle Ips typographus Have Genomic Potential to Aid in the Host Ecology.</title>
        <authorList>
            <person name="Peral-Aranega E."/>
            <person name="Saati-Santamaria Z."/>
            <person name="Kolarik M."/>
            <person name="Rivas R."/>
            <person name="Garcia-Fraile P."/>
        </authorList>
    </citation>
    <scope>NUCLEOTIDE SEQUENCE [LARGE SCALE GENOMIC DNA]</scope>
    <source>
        <strain evidence="2 3">CA3A</strain>
    </source>
</reference>
<protein>
    <recommendedName>
        <fullName evidence="4">Lipoprotein</fullName>
    </recommendedName>
</protein>
<dbReference type="PROSITE" id="PS51257">
    <property type="entry name" value="PROKAR_LIPOPROTEIN"/>
    <property type="match status" value="1"/>
</dbReference>
<comment type="caution">
    <text evidence="2">The sequence shown here is derived from an EMBL/GenBank/DDBJ whole genome shotgun (WGS) entry which is preliminary data.</text>
</comment>
<evidence type="ECO:0000313" key="3">
    <source>
        <dbReference type="Proteomes" id="UP000805841"/>
    </source>
</evidence>
<keyword evidence="1" id="KW-0732">Signal</keyword>
<name>A0ABR7YXT3_9PSED</name>
<feature type="signal peptide" evidence="1">
    <location>
        <begin position="1"/>
        <end position="20"/>
    </location>
</feature>
<evidence type="ECO:0000256" key="1">
    <source>
        <dbReference type="SAM" id="SignalP"/>
    </source>
</evidence>
<dbReference type="Proteomes" id="UP000805841">
    <property type="component" value="Unassembled WGS sequence"/>
</dbReference>
<proteinExistence type="predicted"/>
<gene>
    <name evidence="2" type="ORF">HAQ05_04575</name>
</gene>
<dbReference type="EMBL" id="JAAOCA010000004">
    <property type="protein sequence ID" value="MBD1597987.1"/>
    <property type="molecule type" value="Genomic_DNA"/>
</dbReference>
<sequence>MKRYGCVLALLVALTGCQTAHEQMVQQGYPPAFADGYHDGCGSGRAAAASFSGSYTKDVNRYLADKLYSGGWDDGFRQCQAQAISGDQQEVHDRVLNDRDRDWQQQKDRMTYRAFHGD</sequence>
<evidence type="ECO:0000313" key="2">
    <source>
        <dbReference type="EMBL" id="MBD1597987.1"/>
    </source>
</evidence>
<dbReference type="RefSeq" id="WP_190417851.1">
    <property type="nucleotide sequence ID" value="NZ_JAAOCA010000004.1"/>
</dbReference>
<evidence type="ECO:0008006" key="4">
    <source>
        <dbReference type="Google" id="ProtNLM"/>
    </source>
</evidence>